<comment type="cofactor">
    <cofactor evidence="4">
        <name>Mg(2+)</name>
        <dbReference type="ChEBI" id="CHEBI:18420"/>
    </cofactor>
</comment>
<gene>
    <name evidence="5" type="ORF">OTJ99_001473</name>
</gene>
<accession>A0ABY7BCZ4</accession>
<sequence>MQKKKIRKIIGVKRKLVDSLQKLHLDILVYLNLKKFLSKLDFTTAFIYMSLPDEVDTSRIIKYLTAKGKKICVPKIVDKEKMIATEYRKDSKLKRNKFGIVEPKETIEVNPSNIDICIIPLLAFDRSLNRIGFGKGYYDRFLREVTSSCLKVGIAYYFQMVPRIFAEKHDVELDVIVTDRLILRKKENKYRGEYNEKDYT</sequence>
<protein>
    <recommendedName>
        <fullName evidence="4">5-formyltetrahydrofolate cyclo-ligase</fullName>
        <ecNumber evidence="4">6.3.3.2</ecNumber>
    </recommendedName>
</protein>
<dbReference type="InterPro" id="IPR024185">
    <property type="entry name" value="FTHF_cligase-like_sf"/>
</dbReference>
<dbReference type="Proteomes" id="UP001164745">
    <property type="component" value="Chromosome"/>
</dbReference>
<dbReference type="RefSeq" id="WP_045164661.1">
    <property type="nucleotide sequence ID" value="NZ_CP113864.1"/>
</dbReference>
<evidence type="ECO:0000313" key="6">
    <source>
        <dbReference type="Proteomes" id="UP001164745"/>
    </source>
</evidence>
<evidence type="ECO:0000256" key="1">
    <source>
        <dbReference type="ARBA" id="ARBA00010638"/>
    </source>
</evidence>
<evidence type="ECO:0000256" key="4">
    <source>
        <dbReference type="RuleBase" id="RU361279"/>
    </source>
</evidence>
<dbReference type="PANTHER" id="PTHR23407:SF1">
    <property type="entry name" value="5-FORMYLTETRAHYDROFOLATE CYCLO-LIGASE"/>
    <property type="match status" value="1"/>
</dbReference>
<dbReference type="PANTHER" id="PTHR23407">
    <property type="entry name" value="ATPASE INHIBITOR/5-FORMYLTETRAHYDROFOLATE CYCLO-LIGASE"/>
    <property type="match status" value="1"/>
</dbReference>
<dbReference type="PIRSF" id="PIRSF006806">
    <property type="entry name" value="FTHF_cligase"/>
    <property type="match status" value="1"/>
</dbReference>
<evidence type="ECO:0000256" key="3">
    <source>
        <dbReference type="ARBA" id="ARBA00022840"/>
    </source>
</evidence>
<keyword evidence="4" id="KW-0460">Magnesium</keyword>
<organism evidence="5 6">
    <name type="scientific">Caldicellulosiruptor naganoensis</name>
    <dbReference type="NCBI Taxonomy" id="29324"/>
    <lineage>
        <taxon>Bacteria</taxon>
        <taxon>Bacillati</taxon>
        <taxon>Bacillota</taxon>
        <taxon>Bacillota incertae sedis</taxon>
        <taxon>Caldicellulosiruptorales</taxon>
        <taxon>Caldicellulosiruptoraceae</taxon>
        <taxon>Caldicellulosiruptor</taxon>
    </lineage>
</organism>
<evidence type="ECO:0000256" key="2">
    <source>
        <dbReference type="ARBA" id="ARBA00022741"/>
    </source>
</evidence>
<keyword evidence="2 4" id="KW-0547">Nucleotide-binding</keyword>
<reference evidence="5" key="1">
    <citation type="submission" date="2022-12" db="EMBL/GenBank/DDBJ databases">
        <authorList>
            <person name="Bing R.G."/>
            <person name="Willard D.J."/>
            <person name="Manesh M.J.H."/>
            <person name="Laemthong T."/>
            <person name="Crosby J.R."/>
            <person name="Kelly R.M."/>
        </authorList>
    </citation>
    <scope>NUCLEOTIDE SEQUENCE</scope>
    <source>
        <strain evidence="5">DSM 8991</strain>
    </source>
</reference>
<dbReference type="InterPro" id="IPR037171">
    <property type="entry name" value="NagB/RpiA_transferase-like"/>
</dbReference>
<keyword evidence="4" id="KW-0479">Metal-binding</keyword>
<proteinExistence type="inferred from homology"/>
<dbReference type="Pfam" id="PF01812">
    <property type="entry name" value="5-FTHF_cyc-lig"/>
    <property type="match status" value="1"/>
</dbReference>
<dbReference type="SUPFAM" id="SSF100950">
    <property type="entry name" value="NagB/RpiA/CoA transferase-like"/>
    <property type="match status" value="1"/>
</dbReference>
<dbReference type="InterPro" id="IPR002698">
    <property type="entry name" value="FTHF_cligase"/>
</dbReference>
<dbReference type="Gene3D" id="3.40.50.10420">
    <property type="entry name" value="NagB/RpiA/CoA transferase-like"/>
    <property type="match status" value="1"/>
</dbReference>
<dbReference type="EC" id="6.3.3.2" evidence="4"/>
<comment type="similarity">
    <text evidence="1 4">Belongs to the 5-formyltetrahydrofolate cyclo-ligase family.</text>
</comment>
<keyword evidence="6" id="KW-1185">Reference proteome</keyword>
<evidence type="ECO:0000313" key="5">
    <source>
        <dbReference type="EMBL" id="WAM30700.1"/>
    </source>
</evidence>
<dbReference type="GO" id="GO:0030272">
    <property type="term" value="F:5-formyltetrahydrofolate cyclo-ligase activity"/>
    <property type="evidence" value="ECO:0007669"/>
    <property type="project" value="UniProtKB-EC"/>
</dbReference>
<keyword evidence="5" id="KW-0436">Ligase</keyword>
<dbReference type="EMBL" id="CP113864">
    <property type="protein sequence ID" value="WAM30700.1"/>
    <property type="molecule type" value="Genomic_DNA"/>
</dbReference>
<dbReference type="NCBIfam" id="TIGR02727">
    <property type="entry name" value="MTHFS_bact"/>
    <property type="match status" value="1"/>
</dbReference>
<name>A0ABY7BCZ4_9FIRM</name>
<comment type="catalytic activity">
    <reaction evidence="4">
        <text>(6S)-5-formyl-5,6,7,8-tetrahydrofolate + ATP = (6R)-5,10-methenyltetrahydrofolate + ADP + phosphate</text>
        <dbReference type="Rhea" id="RHEA:10488"/>
        <dbReference type="ChEBI" id="CHEBI:30616"/>
        <dbReference type="ChEBI" id="CHEBI:43474"/>
        <dbReference type="ChEBI" id="CHEBI:57455"/>
        <dbReference type="ChEBI" id="CHEBI:57457"/>
        <dbReference type="ChEBI" id="CHEBI:456216"/>
        <dbReference type="EC" id="6.3.3.2"/>
    </reaction>
</comment>
<keyword evidence="3 4" id="KW-0067">ATP-binding</keyword>